<reference evidence="2" key="1">
    <citation type="submission" date="2025-08" db="UniProtKB">
        <authorList>
            <consortium name="RefSeq"/>
        </authorList>
    </citation>
    <scope>IDENTIFICATION</scope>
</reference>
<dbReference type="InterPro" id="IPR012674">
    <property type="entry name" value="Calycin"/>
</dbReference>
<dbReference type="OrthoDB" id="7817703at2759"/>
<dbReference type="RefSeq" id="XP_016977462.2">
    <property type="nucleotide sequence ID" value="XM_017121973.2"/>
</dbReference>
<accession>A0A6P4EGZ6</accession>
<dbReference type="AlphaFoldDB" id="A0A6P4EGZ6"/>
<evidence type="ECO:0000256" key="1">
    <source>
        <dbReference type="SAM" id="SignalP"/>
    </source>
</evidence>
<dbReference type="GeneID" id="108043313"/>
<feature type="chain" id="PRO_5027679636" evidence="1">
    <location>
        <begin position="24"/>
        <end position="168"/>
    </location>
</feature>
<feature type="signal peptide" evidence="1">
    <location>
        <begin position="1"/>
        <end position="23"/>
    </location>
</feature>
<organism evidence="2">
    <name type="scientific">Drosophila rhopaloa</name>
    <name type="common">Fruit fly</name>
    <dbReference type="NCBI Taxonomy" id="1041015"/>
    <lineage>
        <taxon>Eukaryota</taxon>
        <taxon>Metazoa</taxon>
        <taxon>Ecdysozoa</taxon>
        <taxon>Arthropoda</taxon>
        <taxon>Hexapoda</taxon>
        <taxon>Insecta</taxon>
        <taxon>Pterygota</taxon>
        <taxon>Neoptera</taxon>
        <taxon>Endopterygota</taxon>
        <taxon>Diptera</taxon>
        <taxon>Brachycera</taxon>
        <taxon>Muscomorpha</taxon>
        <taxon>Ephydroidea</taxon>
        <taxon>Drosophilidae</taxon>
        <taxon>Drosophila</taxon>
        <taxon>Sophophora</taxon>
    </lineage>
</organism>
<keyword evidence="1" id="KW-0732">Signal</keyword>
<proteinExistence type="predicted"/>
<dbReference type="SUPFAM" id="SSF50814">
    <property type="entry name" value="Lipocalins"/>
    <property type="match status" value="1"/>
</dbReference>
<dbReference type="RefSeq" id="XP_016977462.1">
    <property type="nucleotide sequence ID" value="XM_017121973.1"/>
</dbReference>
<sequence>MAKCECLLAVGLVSLLLATSVDAFWSWKCLYKEFPVDVEKIKGGWYVYGTNPERIKACYFEDLDLYWTRITKTDYDNYAVELHCSLPWMRHQMAIYTRQPIPTEETLSEISSYLKTVDLSLQNFTLIRQRKDCRTKKPPIMQRWHLSRYLVLDYNPVYVKPLVENENI</sequence>
<gene>
    <name evidence="2" type="primary">LOC108043313</name>
</gene>
<dbReference type="Gene3D" id="2.40.128.20">
    <property type="match status" value="1"/>
</dbReference>
<name>A0A6P4EGZ6_DRORH</name>
<evidence type="ECO:0000313" key="2">
    <source>
        <dbReference type="RefSeq" id="XP_016977462.1"/>
    </source>
</evidence>
<protein>
    <submittedName>
        <fullName evidence="2">Uncharacterized protein LOC108043313</fullName>
    </submittedName>
</protein>